<evidence type="ECO:0000256" key="2">
    <source>
        <dbReference type="SAM" id="Phobius"/>
    </source>
</evidence>
<keyword evidence="2" id="KW-1133">Transmembrane helix</keyword>
<dbReference type="EMBL" id="CAUYUJ010002514">
    <property type="protein sequence ID" value="CAK0801134.1"/>
    <property type="molecule type" value="Genomic_DNA"/>
</dbReference>
<gene>
    <name evidence="4" type="ORF">PCOR1329_LOCUS9094</name>
</gene>
<proteinExistence type="predicted"/>
<keyword evidence="2" id="KW-0472">Membrane</keyword>
<evidence type="ECO:0000313" key="4">
    <source>
        <dbReference type="EMBL" id="CAK0801134.1"/>
    </source>
</evidence>
<keyword evidence="3" id="KW-0732">Signal</keyword>
<feature type="chain" id="PRO_5045708505" evidence="3">
    <location>
        <begin position="20"/>
        <end position="592"/>
    </location>
</feature>
<name>A0ABN9QD05_9DINO</name>
<feature type="transmembrane region" description="Helical" evidence="2">
    <location>
        <begin position="517"/>
        <end position="535"/>
    </location>
</feature>
<reference evidence="4" key="1">
    <citation type="submission" date="2023-10" db="EMBL/GenBank/DDBJ databases">
        <authorList>
            <person name="Chen Y."/>
            <person name="Shah S."/>
            <person name="Dougan E. K."/>
            <person name="Thang M."/>
            <person name="Chan C."/>
        </authorList>
    </citation>
    <scope>NUCLEOTIDE SEQUENCE [LARGE SCALE GENOMIC DNA]</scope>
</reference>
<feature type="signal peptide" evidence="3">
    <location>
        <begin position="1"/>
        <end position="19"/>
    </location>
</feature>
<comment type="caution">
    <text evidence="4">The sequence shown here is derived from an EMBL/GenBank/DDBJ whole genome shotgun (WGS) entry which is preliminary data.</text>
</comment>
<organism evidence="4 5">
    <name type="scientific">Prorocentrum cordatum</name>
    <dbReference type="NCBI Taxonomy" id="2364126"/>
    <lineage>
        <taxon>Eukaryota</taxon>
        <taxon>Sar</taxon>
        <taxon>Alveolata</taxon>
        <taxon>Dinophyceae</taxon>
        <taxon>Prorocentrales</taxon>
        <taxon>Prorocentraceae</taxon>
        <taxon>Prorocentrum</taxon>
    </lineage>
</organism>
<sequence length="592" mass="59153">MKHLVQVLALMLLARDALAGGFGLGDIGKAVEAVSKDHPNVRGIVEEKVRLAAADPQKVAGDASKGVHVLKKVDTTKATDAVADASKGAQVLNVVDSTKAKDAVASAAQSAPVNSQSVAGDVIGSSKAATRLQQLVGSTKASAAPGEEAFGEGAVHGPPSVAEKSLKAAQHTLGELLQQGVVQEAVSEVTSSKAAEVIARAEPNGIEGAASRFADSPPAKLAQAAQDAGAKGIHGAVSASVGPSSEVSQALGRAAGSEVPGVVRRPAQQAAQDLQRLAGSASMGGQSLAGAGAIVDAARSAPAVSAAVGELPGATEGYGEAAQGALAAALQDKSAAVAVAEITPRWAADAIAKAGDGRIGDAASRFARNDETIAEAARDAGVNGIVAEVGTAEPGLAVDQAVEKAVVALETEEGIAGAVAEKHFGSLVDKTKANGVKELVMLAGTDSAKQDIVAAKTATWQDLAGAVGGARKEHLESAIASSERAVRSIAKSNFLEPVGENVVEGEPRRRGVGVNSGLLVSIAFAGVLCICFSGMKQFSDTRSSGMSMLGDDSEQDCGVLASRWVNPSARDIVSSTHGRNPAACSPSFGQAA</sequence>
<evidence type="ECO:0000256" key="3">
    <source>
        <dbReference type="SAM" id="SignalP"/>
    </source>
</evidence>
<feature type="region of interest" description="Disordered" evidence="1">
    <location>
        <begin position="572"/>
        <end position="592"/>
    </location>
</feature>
<keyword evidence="5" id="KW-1185">Reference proteome</keyword>
<dbReference type="Proteomes" id="UP001189429">
    <property type="component" value="Unassembled WGS sequence"/>
</dbReference>
<evidence type="ECO:0000256" key="1">
    <source>
        <dbReference type="SAM" id="MobiDB-lite"/>
    </source>
</evidence>
<keyword evidence="2" id="KW-0812">Transmembrane</keyword>
<protein>
    <submittedName>
        <fullName evidence="4">Uncharacterized protein</fullName>
    </submittedName>
</protein>
<accession>A0ABN9QD05</accession>
<evidence type="ECO:0000313" key="5">
    <source>
        <dbReference type="Proteomes" id="UP001189429"/>
    </source>
</evidence>